<sequence length="104" mass="11931">MWEFIVKNWGPLYALASLVGLVVIILLSKTYAKREALTALVARVQRVEQALIDLPSERELHKLQLEISELRGELREVKPELRQARRLADMLLENELAAVQKEKA</sequence>
<evidence type="ECO:0000256" key="1">
    <source>
        <dbReference type="SAM" id="Phobius"/>
    </source>
</evidence>
<protein>
    <submittedName>
        <fullName evidence="2">DUF2730 family protein</fullName>
    </submittedName>
</protein>
<dbReference type="InterPro" id="IPR020269">
    <property type="entry name" value="Phage_Mu_Releasin"/>
</dbReference>
<accession>A0A3L0YGT7</accession>
<feature type="transmembrane region" description="Helical" evidence="1">
    <location>
        <begin position="12"/>
        <end position="32"/>
    </location>
</feature>
<comment type="caution">
    <text evidence="2">The sequence shown here is derived from an EMBL/GenBank/DDBJ whole genome shotgun (WGS) entry which is preliminary data.</text>
</comment>
<keyword evidence="1" id="KW-1133">Transmembrane helix</keyword>
<dbReference type="Pfam" id="PF10805">
    <property type="entry name" value="DUF2730"/>
    <property type="match status" value="1"/>
</dbReference>
<proteinExistence type="predicted"/>
<dbReference type="AlphaFoldDB" id="A0A3L0YGT7"/>
<keyword evidence="1" id="KW-0472">Membrane</keyword>
<organism evidence="2">
    <name type="scientific">Escherichia coli</name>
    <dbReference type="NCBI Taxonomy" id="562"/>
    <lineage>
        <taxon>Bacteria</taxon>
        <taxon>Pseudomonadati</taxon>
        <taxon>Pseudomonadota</taxon>
        <taxon>Gammaproteobacteria</taxon>
        <taxon>Enterobacterales</taxon>
        <taxon>Enterobacteriaceae</taxon>
        <taxon>Escherichia</taxon>
    </lineage>
</organism>
<evidence type="ECO:0000313" key="2">
    <source>
        <dbReference type="EMBL" id="MHO06113.1"/>
    </source>
</evidence>
<gene>
    <name evidence="2" type="ORF">D9F05_17385</name>
</gene>
<reference evidence="2" key="1">
    <citation type="submission" date="2018-10" db="EMBL/GenBank/DDBJ databases">
        <authorList>
            <consortium name="NARMS: The National Antimicrobial Resistance Monitoring System"/>
        </authorList>
    </citation>
    <scope>NUCLEOTIDE SEQUENCE [LARGE SCALE GENOMIC DNA]</scope>
    <source>
        <strain evidence="2">CVM N17EC0388</strain>
    </source>
</reference>
<keyword evidence="1" id="KW-0812">Transmembrane</keyword>
<name>A0A3L0YGT7_ECOLX</name>
<dbReference type="EMBL" id="RNRV01000036">
    <property type="protein sequence ID" value="MHO06113.1"/>
    <property type="molecule type" value="Genomic_DNA"/>
</dbReference>